<dbReference type="InterPro" id="IPR005170">
    <property type="entry name" value="Transptr-assoc_dom"/>
</dbReference>
<dbReference type="Gene3D" id="3.10.580.10">
    <property type="entry name" value="CBS-domain"/>
    <property type="match status" value="1"/>
</dbReference>
<proteinExistence type="inferred from homology"/>
<comment type="similarity">
    <text evidence="1">Belongs to the UPF0053 family. Hemolysin C subfamily.</text>
</comment>
<evidence type="ECO:0000256" key="5">
    <source>
        <dbReference type="SAM" id="MobiDB-lite"/>
    </source>
</evidence>
<evidence type="ECO:0000259" key="6">
    <source>
        <dbReference type="PROSITE" id="PS51371"/>
    </source>
</evidence>
<evidence type="ECO:0000313" key="7">
    <source>
        <dbReference type="EMBL" id="MDF0602824.1"/>
    </source>
</evidence>
<feature type="region of interest" description="Disordered" evidence="5">
    <location>
        <begin position="1"/>
        <end position="61"/>
    </location>
</feature>
<organism evidence="7 8">
    <name type="scientific">Psychromarinibacter sediminicola</name>
    <dbReference type="NCBI Taxonomy" id="3033385"/>
    <lineage>
        <taxon>Bacteria</taxon>
        <taxon>Pseudomonadati</taxon>
        <taxon>Pseudomonadota</taxon>
        <taxon>Alphaproteobacteria</taxon>
        <taxon>Rhodobacterales</taxon>
        <taxon>Paracoccaceae</taxon>
        <taxon>Psychromarinibacter</taxon>
    </lineage>
</organism>
<dbReference type="InterPro" id="IPR044751">
    <property type="entry name" value="Ion_transp-like_CBS"/>
</dbReference>
<dbReference type="Pfam" id="PF03471">
    <property type="entry name" value="CorC_HlyC"/>
    <property type="match status" value="1"/>
</dbReference>
<dbReference type="FunFam" id="3.10.580.10:FF:000002">
    <property type="entry name" value="Magnesium/cobalt efflux protein CorC"/>
    <property type="match status" value="1"/>
</dbReference>
<sequence>MGDAESGSSSAAHSAQDTNESEDRGFFTRIFDAFGGSSQDESDEEEESHQHSNGTAQTGAPLGLLNLRRMRVEDVAIPKAEIVSVPVEITREELVKVFRDSGMTRLPVYKGTLDTPLGMVHLKDFALTHGFNGGGGRFSLRKMLRPLLFAPPSMPIGVLLQKMQTQRMHMALVIDEYGGVDGLVTIEDLIEQVIGEIEDEHDTDEDSYWTLEKPGSYLVQAKAPLEEFEELIGIKLADDEEQEEIDTLGGLVFMLSGRVPARGEMIPHPQGVEFVVVDADPRRIKRLRVRLPNGD</sequence>
<dbReference type="GO" id="GO:0050660">
    <property type="term" value="F:flavin adenine dinucleotide binding"/>
    <property type="evidence" value="ECO:0007669"/>
    <property type="project" value="InterPro"/>
</dbReference>
<comment type="caution">
    <text evidence="7">The sequence shown here is derived from an EMBL/GenBank/DDBJ whole genome shotgun (WGS) entry which is preliminary data.</text>
</comment>
<keyword evidence="8" id="KW-1185">Reference proteome</keyword>
<dbReference type="PANTHER" id="PTHR22777">
    <property type="entry name" value="HEMOLYSIN-RELATED"/>
    <property type="match status" value="1"/>
</dbReference>
<evidence type="ECO:0000256" key="4">
    <source>
        <dbReference type="PROSITE-ProRule" id="PRU00703"/>
    </source>
</evidence>
<dbReference type="EMBL" id="JARGYC010000062">
    <property type="protein sequence ID" value="MDF0602824.1"/>
    <property type="molecule type" value="Genomic_DNA"/>
</dbReference>
<dbReference type="Proteomes" id="UP001220964">
    <property type="component" value="Unassembled WGS sequence"/>
</dbReference>
<feature type="compositionally biased region" description="Low complexity" evidence="5">
    <location>
        <begin position="1"/>
        <end position="15"/>
    </location>
</feature>
<dbReference type="Pfam" id="PF00571">
    <property type="entry name" value="CBS"/>
    <property type="match status" value="2"/>
</dbReference>
<dbReference type="InterPro" id="IPR016169">
    <property type="entry name" value="FAD-bd_PCMH_sub2"/>
</dbReference>
<dbReference type="InterPro" id="IPR036318">
    <property type="entry name" value="FAD-bd_PCMH-like_sf"/>
</dbReference>
<evidence type="ECO:0000313" key="8">
    <source>
        <dbReference type="Proteomes" id="UP001220964"/>
    </source>
</evidence>
<feature type="domain" description="CBS" evidence="6">
    <location>
        <begin position="76"/>
        <end position="140"/>
    </location>
</feature>
<evidence type="ECO:0000256" key="2">
    <source>
        <dbReference type="ARBA" id="ARBA00022737"/>
    </source>
</evidence>
<name>A0AAE3NV44_9RHOB</name>
<dbReference type="SMART" id="SM01091">
    <property type="entry name" value="CorC_HlyC"/>
    <property type="match status" value="1"/>
</dbReference>
<reference evidence="7" key="1">
    <citation type="submission" date="2023-03" db="EMBL/GenBank/DDBJ databases">
        <title>Multiphase analysis and comparison of six strains from genera Psychromarinibacter, Lutimaribacter, and Maritimibacter, including a novel species: Psychromarinibacter sediminicola sp. nov.</title>
        <authorList>
            <person name="Wang Y.-H."/>
            <person name="Ye M.-Q."/>
            <person name="Du Z.-J."/>
        </authorList>
    </citation>
    <scope>NUCLEOTIDE SEQUENCE</scope>
    <source>
        <strain evidence="7">C21-152</strain>
    </source>
</reference>
<evidence type="ECO:0000256" key="1">
    <source>
        <dbReference type="ARBA" id="ARBA00006446"/>
    </source>
</evidence>
<dbReference type="Gene3D" id="3.30.465.10">
    <property type="match status" value="1"/>
</dbReference>
<keyword evidence="3 4" id="KW-0129">CBS domain</keyword>
<dbReference type="InterPro" id="IPR000644">
    <property type="entry name" value="CBS_dom"/>
</dbReference>
<evidence type="ECO:0000256" key="3">
    <source>
        <dbReference type="ARBA" id="ARBA00023122"/>
    </source>
</evidence>
<dbReference type="RefSeq" id="WP_275568949.1">
    <property type="nucleotide sequence ID" value="NZ_JARGYC010000062.1"/>
</dbReference>
<dbReference type="PANTHER" id="PTHR22777:SF27">
    <property type="entry name" value="MAGNESIUM AND COBALT EFFLUX PROTEIN CORC"/>
    <property type="match status" value="1"/>
</dbReference>
<keyword evidence="2" id="KW-0677">Repeat</keyword>
<dbReference type="GO" id="GO:0005886">
    <property type="term" value="C:plasma membrane"/>
    <property type="evidence" value="ECO:0007669"/>
    <property type="project" value="TreeGrafter"/>
</dbReference>
<accession>A0AAE3NV44</accession>
<gene>
    <name evidence="7" type="ORF">P1J78_18950</name>
</gene>
<dbReference type="PROSITE" id="PS51371">
    <property type="entry name" value="CBS"/>
    <property type="match status" value="2"/>
</dbReference>
<dbReference type="AlphaFoldDB" id="A0AAE3NV44"/>
<dbReference type="InterPro" id="IPR046342">
    <property type="entry name" value="CBS_dom_sf"/>
</dbReference>
<dbReference type="CDD" id="cd04590">
    <property type="entry name" value="CBS_pair_CorC_HlyC_assoc"/>
    <property type="match status" value="1"/>
</dbReference>
<protein>
    <submittedName>
        <fullName evidence="7">Hemolysin family protein</fullName>
    </submittedName>
</protein>
<dbReference type="SUPFAM" id="SSF56176">
    <property type="entry name" value="FAD-binding/transporter-associated domain-like"/>
    <property type="match status" value="1"/>
</dbReference>
<dbReference type="SUPFAM" id="SSF54631">
    <property type="entry name" value="CBS-domain pair"/>
    <property type="match status" value="1"/>
</dbReference>
<feature type="domain" description="CBS" evidence="6">
    <location>
        <begin position="143"/>
        <end position="200"/>
    </location>
</feature>